<dbReference type="InterPro" id="IPR037500">
    <property type="entry name" value="Msp1"/>
</dbReference>
<dbReference type="Proteomes" id="UP001634393">
    <property type="component" value="Unassembled WGS sequence"/>
</dbReference>
<evidence type="ECO:0000256" key="1">
    <source>
        <dbReference type="SAM" id="MobiDB-lite"/>
    </source>
</evidence>
<feature type="region of interest" description="Disordered" evidence="1">
    <location>
        <begin position="26"/>
        <end position="62"/>
    </location>
</feature>
<evidence type="ECO:0000313" key="2">
    <source>
        <dbReference type="EMBL" id="KAL3840668.1"/>
    </source>
</evidence>
<sequence length="79" mass="8761">MENPAKQAKNGVNPSFKLALAMTILQSRRRQKSSSSSATADPSSGINAAESDPIKWKRKAKQRKEEILRLKEDLKHAEG</sequence>
<dbReference type="PANTHER" id="PTHR35768:SF1">
    <property type="entry name" value="PROTEIN MULTIPOLAR SPINDLE 1"/>
    <property type="match status" value="1"/>
</dbReference>
<accession>A0ABD3TWC0</accession>
<protein>
    <submittedName>
        <fullName evidence="2">Uncharacterized protein</fullName>
    </submittedName>
</protein>
<dbReference type="PANTHER" id="PTHR35768">
    <property type="entry name" value="PROTEIN MULTIPOLAR SPINDLE 1"/>
    <property type="match status" value="1"/>
</dbReference>
<keyword evidence="3" id="KW-1185">Reference proteome</keyword>
<name>A0ABD3TWC0_9LAMI</name>
<gene>
    <name evidence="2" type="ORF">ACJIZ3_025259</name>
</gene>
<reference evidence="2 3" key="1">
    <citation type="submission" date="2024-12" db="EMBL/GenBank/DDBJ databases">
        <title>The unique morphological basis and parallel evolutionary history of personate flowers in Penstemon.</title>
        <authorList>
            <person name="Depatie T.H."/>
            <person name="Wessinger C.A."/>
        </authorList>
    </citation>
    <scope>NUCLEOTIDE SEQUENCE [LARGE SCALE GENOMIC DNA]</scope>
    <source>
        <strain evidence="2">WTNN_2</strain>
        <tissue evidence="2">Leaf</tissue>
    </source>
</reference>
<evidence type="ECO:0000313" key="3">
    <source>
        <dbReference type="Proteomes" id="UP001634393"/>
    </source>
</evidence>
<proteinExistence type="predicted"/>
<organism evidence="2 3">
    <name type="scientific">Penstemon smallii</name>
    <dbReference type="NCBI Taxonomy" id="265156"/>
    <lineage>
        <taxon>Eukaryota</taxon>
        <taxon>Viridiplantae</taxon>
        <taxon>Streptophyta</taxon>
        <taxon>Embryophyta</taxon>
        <taxon>Tracheophyta</taxon>
        <taxon>Spermatophyta</taxon>
        <taxon>Magnoliopsida</taxon>
        <taxon>eudicotyledons</taxon>
        <taxon>Gunneridae</taxon>
        <taxon>Pentapetalae</taxon>
        <taxon>asterids</taxon>
        <taxon>lamiids</taxon>
        <taxon>Lamiales</taxon>
        <taxon>Plantaginaceae</taxon>
        <taxon>Cheloneae</taxon>
        <taxon>Penstemon</taxon>
    </lineage>
</organism>
<dbReference type="EMBL" id="JBJXBP010000003">
    <property type="protein sequence ID" value="KAL3840668.1"/>
    <property type="molecule type" value="Genomic_DNA"/>
</dbReference>
<dbReference type="AlphaFoldDB" id="A0ABD3TWC0"/>
<comment type="caution">
    <text evidence="2">The sequence shown here is derived from an EMBL/GenBank/DDBJ whole genome shotgun (WGS) entry which is preliminary data.</text>
</comment>